<dbReference type="Pfam" id="PF00582">
    <property type="entry name" value="Usp"/>
    <property type="match status" value="1"/>
</dbReference>
<dbReference type="EMBL" id="FOAD01000001">
    <property type="protein sequence ID" value="SEK26349.1"/>
    <property type="molecule type" value="Genomic_DNA"/>
</dbReference>
<evidence type="ECO:0000256" key="1">
    <source>
        <dbReference type="ARBA" id="ARBA00008791"/>
    </source>
</evidence>
<reference evidence="3 4" key="1">
    <citation type="submission" date="2016-10" db="EMBL/GenBank/DDBJ databases">
        <authorList>
            <person name="de Groot N.N."/>
        </authorList>
    </citation>
    <scope>NUCLEOTIDE SEQUENCE [LARGE SCALE GENOMIC DNA]</scope>
    <source>
        <strain evidence="3 4">CDM_5</strain>
    </source>
</reference>
<dbReference type="OrthoDB" id="14880at2157"/>
<gene>
    <name evidence="3" type="ORF">SAMN04488691_10143</name>
</gene>
<feature type="domain" description="UspA" evidence="2">
    <location>
        <begin position="2"/>
        <end position="149"/>
    </location>
</feature>
<dbReference type="CDD" id="cd00293">
    <property type="entry name" value="USP-like"/>
    <property type="match status" value="1"/>
</dbReference>
<dbReference type="PANTHER" id="PTHR46268">
    <property type="entry name" value="STRESS RESPONSE PROTEIN NHAX"/>
    <property type="match status" value="1"/>
</dbReference>
<dbReference type="SUPFAM" id="SSF52402">
    <property type="entry name" value="Adenine nucleotide alpha hydrolases-like"/>
    <property type="match status" value="1"/>
</dbReference>
<dbReference type="Gene3D" id="3.40.50.620">
    <property type="entry name" value="HUPs"/>
    <property type="match status" value="1"/>
</dbReference>
<dbReference type="InterPro" id="IPR006015">
    <property type="entry name" value="Universal_stress_UspA"/>
</dbReference>
<evidence type="ECO:0000313" key="3">
    <source>
        <dbReference type="EMBL" id="SEK26349.1"/>
    </source>
</evidence>
<organism evidence="3 4">
    <name type="scientific">Haloferax larsenii</name>
    <dbReference type="NCBI Taxonomy" id="302484"/>
    <lineage>
        <taxon>Archaea</taxon>
        <taxon>Methanobacteriati</taxon>
        <taxon>Methanobacteriota</taxon>
        <taxon>Stenosarchaea group</taxon>
        <taxon>Halobacteria</taxon>
        <taxon>Halobacteriales</taxon>
        <taxon>Haloferacaceae</taxon>
        <taxon>Haloferax</taxon>
    </lineage>
</organism>
<dbReference type="AlphaFoldDB" id="A0A1H7FK30"/>
<dbReference type="PANTHER" id="PTHR46268:SF6">
    <property type="entry name" value="UNIVERSAL STRESS PROTEIN UP12"/>
    <property type="match status" value="1"/>
</dbReference>
<dbReference type="Proteomes" id="UP000183894">
    <property type="component" value="Unassembled WGS sequence"/>
</dbReference>
<dbReference type="RefSeq" id="WP_074791050.1">
    <property type="nucleotide sequence ID" value="NZ_FOAD01000001.1"/>
</dbReference>
<evidence type="ECO:0000259" key="2">
    <source>
        <dbReference type="Pfam" id="PF00582"/>
    </source>
</evidence>
<accession>A0A1H7FK30</accession>
<name>A0A1H7FK30_HALLR</name>
<dbReference type="InterPro" id="IPR014729">
    <property type="entry name" value="Rossmann-like_a/b/a_fold"/>
</dbReference>
<evidence type="ECO:0000313" key="4">
    <source>
        <dbReference type="Proteomes" id="UP000183894"/>
    </source>
</evidence>
<dbReference type="PRINTS" id="PR01438">
    <property type="entry name" value="UNVRSLSTRESS"/>
</dbReference>
<protein>
    <submittedName>
        <fullName evidence="3">Nucleotide-binding universal stress protein, UspA family</fullName>
    </submittedName>
</protein>
<comment type="similarity">
    <text evidence="1">Belongs to the universal stress protein A family.</text>
</comment>
<proteinExistence type="inferred from homology"/>
<sequence length="149" mass="15676">MNFIVAVDGSESSERALDHALTIVEPLGAHVTVVHSVEPHVLVEGGEEPVSGAAEAGDRIFAESLEDAEVRAEEVLEAAAERARDAGVEATTELLYGDPVESIPEYAKGAAADGIFVGHRGLDERYEGLVGSVAKELVERATCPVTVVR</sequence>
<dbReference type="InterPro" id="IPR006016">
    <property type="entry name" value="UspA"/>
</dbReference>